<proteinExistence type="predicted"/>
<organism evidence="1 2">
    <name type="scientific">Dryococelus australis</name>
    <dbReference type="NCBI Taxonomy" id="614101"/>
    <lineage>
        <taxon>Eukaryota</taxon>
        <taxon>Metazoa</taxon>
        <taxon>Ecdysozoa</taxon>
        <taxon>Arthropoda</taxon>
        <taxon>Hexapoda</taxon>
        <taxon>Insecta</taxon>
        <taxon>Pterygota</taxon>
        <taxon>Neoptera</taxon>
        <taxon>Polyneoptera</taxon>
        <taxon>Phasmatodea</taxon>
        <taxon>Verophasmatodea</taxon>
        <taxon>Anareolatae</taxon>
        <taxon>Phasmatidae</taxon>
        <taxon>Eurycanthinae</taxon>
        <taxon>Dryococelus</taxon>
    </lineage>
</organism>
<accession>A0ABQ9H982</accession>
<keyword evidence="2" id="KW-1185">Reference proteome</keyword>
<gene>
    <name evidence="1" type="ORF">PR048_017334</name>
</gene>
<reference evidence="1 2" key="1">
    <citation type="submission" date="2023-02" db="EMBL/GenBank/DDBJ databases">
        <title>LHISI_Scaffold_Assembly.</title>
        <authorList>
            <person name="Stuart O.P."/>
            <person name="Cleave R."/>
            <person name="Magrath M.J.L."/>
            <person name="Mikheyev A.S."/>
        </authorList>
    </citation>
    <scope>NUCLEOTIDE SEQUENCE [LARGE SCALE GENOMIC DNA]</scope>
    <source>
        <strain evidence="1">Daus_M_001</strain>
        <tissue evidence="1">Leg muscle</tissue>
    </source>
</reference>
<evidence type="ECO:0000313" key="1">
    <source>
        <dbReference type="EMBL" id="KAJ8880862.1"/>
    </source>
</evidence>
<dbReference type="EMBL" id="JARBHB010000006">
    <property type="protein sequence ID" value="KAJ8880862.1"/>
    <property type="molecule type" value="Genomic_DNA"/>
</dbReference>
<dbReference type="Proteomes" id="UP001159363">
    <property type="component" value="Chromosome 5"/>
</dbReference>
<comment type="caution">
    <text evidence="1">The sequence shown here is derived from an EMBL/GenBank/DDBJ whole genome shotgun (WGS) entry which is preliminary data.</text>
</comment>
<sequence>MPNDISCVYSTLVYKQNTTPVITFDQQLYWKAETIIHAERPSRIFKGPVVLRGGFHTRMSFLSCIGHFMQDA</sequence>
<evidence type="ECO:0000313" key="2">
    <source>
        <dbReference type="Proteomes" id="UP001159363"/>
    </source>
</evidence>
<name>A0ABQ9H982_9NEOP</name>
<protein>
    <submittedName>
        <fullName evidence="1">Uncharacterized protein</fullName>
    </submittedName>
</protein>